<feature type="region of interest" description="Disordered" evidence="16">
    <location>
        <begin position="1"/>
        <end position="65"/>
    </location>
</feature>
<evidence type="ECO:0000313" key="20">
    <source>
        <dbReference type="Proteomes" id="UP000759537"/>
    </source>
</evidence>
<evidence type="ECO:0000256" key="8">
    <source>
        <dbReference type="ARBA" id="ARBA00023136"/>
    </source>
</evidence>
<dbReference type="EMBL" id="WHVB01000011">
    <property type="protein sequence ID" value="KAF8478597.1"/>
    <property type="molecule type" value="Genomic_DNA"/>
</dbReference>
<dbReference type="GO" id="GO:0005886">
    <property type="term" value="C:plasma membrane"/>
    <property type="evidence" value="ECO:0007669"/>
    <property type="project" value="UniProtKB-SubCell"/>
</dbReference>
<evidence type="ECO:0000256" key="13">
    <source>
        <dbReference type="ARBA" id="ARBA00037126"/>
    </source>
</evidence>
<evidence type="ECO:0000256" key="16">
    <source>
        <dbReference type="SAM" id="MobiDB-lite"/>
    </source>
</evidence>
<comment type="caution">
    <text evidence="19">The sequence shown here is derived from an EMBL/GenBank/DDBJ whole genome shotgun (WGS) entry which is preliminary data.</text>
</comment>
<dbReference type="InterPro" id="IPR017853">
    <property type="entry name" value="GH"/>
</dbReference>
<dbReference type="GO" id="GO:0004338">
    <property type="term" value="F:glucan exo-1,3-beta-glucosidase activity"/>
    <property type="evidence" value="ECO:0007669"/>
    <property type="project" value="UniProtKB-EC"/>
</dbReference>
<keyword evidence="3" id="KW-1003">Cell membrane</keyword>
<dbReference type="OrthoDB" id="62120at2759"/>
<evidence type="ECO:0000313" key="19">
    <source>
        <dbReference type="EMBL" id="KAF8478597.1"/>
    </source>
</evidence>
<dbReference type="InterPro" id="IPR001547">
    <property type="entry name" value="Glyco_hydro_5"/>
</dbReference>
<evidence type="ECO:0000256" key="11">
    <source>
        <dbReference type="ARBA" id="ARBA00023316"/>
    </source>
</evidence>
<comment type="catalytic activity">
    <reaction evidence="12">
        <text>Successive hydrolysis of beta-D-glucose units from the non-reducing ends of (1-&gt;3)-beta-D-glucans, releasing alpha-glucose.</text>
        <dbReference type="EC" id="3.2.1.58"/>
    </reaction>
</comment>
<evidence type="ECO:0000256" key="14">
    <source>
        <dbReference type="ARBA" id="ARBA00038929"/>
    </source>
</evidence>
<keyword evidence="10" id="KW-0326">Glycosidase</keyword>
<reference evidence="19" key="2">
    <citation type="journal article" date="2020" name="Nat. Commun.">
        <title>Large-scale genome sequencing of mycorrhizal fungi provides insights into the early evolution of symbiotic traits.</title>
        <authorList>
            <person name="Miyauchi S."/>
            <person name="Kiss E."/>
            <person name="Kuo A."/>
            <person name="Drula E."/>
            <person name="Kohler A."/>
            <person name="Sanchez-Garcia M."/>
            <person name="Morin E."/>
            <person name="Andreopoulos B."/>
            <person name="Barry K.W."/>
            <person name="Bonito G."/>
            <person name="Buee M."/>
            <person name="Carver A."/>
            <person name="Chen C."/>
            <person name="Cichocki N."/>
            <person name="Clum A."/>
            <person name="Culley D."/>
            <person name="Crous P.W."/>
            <person name="Fauchery L."/>
            <person name="Girlanda M."/>
            <person name="Hayes R.D."/>
            <person name="Keri Z."/>
            <person name="LaButti K."/>
            <person name="Lipzen A."/>
            <person name="Lombard V."/>
            <person name="Magnuson J."/>
            <person name="Maillard F."/>
            <person name="Murat C."/>
            <person name="Nolan M."/>
            <person name="Ohm R.A."/>
            <person name="Pangilinan J."/>
            <person name="Pereira M.F."/>
            <person name="Perotto S."/>
            <person name="Peter M."/>
            <person name="Pfister S."/>
            <person name="Riley R."/>
            <person name="Sitrit Y."/>
            <person name="Stielow J.B."/>
            <person name="Szollosi G."/>
            <person name="Zifcakova L."/>
            <person name="Stursova M."/>
            <person name="Spatafora J.W."/>
            <person name="Tedersoo L."/>
            <person name="Vaario L.M."/>
            <person name="Yamada A."/>
            <person name="Yan M."/>
            <person name="Wang P."/>
            <person name="Xu J."/>
            <person name="Bruns T."/>
            <person name="Baldrian P."/>
            <person name="Vilgalys R."/>
            <person name="Dunand C."/>
            <person name="Henrissat B."/>
            <person name="Grigoriev I.V."/>
            <person name="Hibbett D."/>
            <person name="Nagy L.G."/>
            <person name="Martin F.M."/>
        </authorList>
    </citation>
    <scope>NUCLEOTIDE SEQUENCE</scope>
    <source>
        <strain evidence="19">Prilba</strain>
    </source>
</reference>
<evidence type="ECO:0000256" key="17">
    <source>
        <dbReference type="SAM" id="Phobius"/>
    </source>
</evidence>
<keyword evidence="6" id="KW-0735">Signal-anchor</keyword>
<dbReference type="Proteomes" id="UP000759537">
    <property type="component" value="Unassembled WGS sequence"/>
</dbReference>
<dbReference type="Pfam" id="PF00150">
    <property type="entry name" value="Cellulase"/>
    <property type="match status" value="1"/>
</dbReference>
<protein>
    <recommendedName>
        <fullName evidence="14">glucan 1,3-beta-glucosidase</fullName>
        <ecNumber evidence="14">3.2.1.58</ecNumber>
    </recommendedName>
    <alternativeName>
        <fullName evidence="15">Exo-1,3-beta-glucanase D</fullName>
    </alternativeName>
</protein>
<dbReference type="PANTHER" id="PTHR31297">
    <property type="entry name" value="GLUCAN ENDO-1,6-BETA-GLUCOSIDASE B"/>
    <property type="match status" value="1"/>
</dbReference>
<comment type="subcellular location">
    <subcellularLocation>
        <location evidence="1">Cell membrane</location>
        <topology evidence="1">Single-pass type II membrane protein</topology>
    </subcellularLocation>
</comment>
<evidence type="ECO:0000259" key="18">
    <source>
        <dbReference type="Pfam" id="PF00150"/>
    </source>
</evidence>
<evidence type="ECO:0000256" key="15">
    <source>
        <dbReference type="ARBA" id="ARBA00041260"/>
    </source>
</evidence>
<dbReference type="EC" id="3.2.1.58" evidence="14"/>
<evidence type="ECO:0000256" key="12">
    <source>
        <dbReference type="ARBA" id="ARBA00036824"/>
    </source>
</evidence>
<keyword evidence="20" id="KW-1185">Reference proteome</keyword>
<dbReference type="GO" id="GO:0005576">
    <property type="term" value="C:extracellular region"/>
    <property type="evidence" value="ECO:0007669"/>
    <property type="project" value="TreeGrafter"/>
</dbReference>
<evidence type="ECO:0000256" key="10">
    <source>
        <dbReference type="ARBA" id="ARBA00023295"/>
    </source>
</evidence>
<evidence type="ECO:0000256" key="7">
    <source>
        <dbReference type="ARBA" id="ARBA00022989"/>
    </source>
</evidence>
<keyword evidence="4 17" id="KW-0812">Transmembrane</keyword>
<feature type="domain" description="Glycoside hydrolase family 5" evidence="18">
    <location>
        <begin position="322"/>
        <end position="527"/>
    </location>
</feature>
<dbReference type="GO" id="GO:0071555">
    <property type="term" value="P:cell wall organization"/>
    <property type="evidence" value="ECO:0007669"/>
    <property type="project" value="UniProtKB-KW"/>
</dbReference>
<keyword evidence="9" id="KW-0325">Glycoprotein</keyword>
<dbReference type="GO" id="GO:0009986">
    <property type="term" value="C:cell surface"/>
    <property type="evidence" value="ECO:0007669"/>
    <property type="project" value="TreeGrafter"/>
</dbReference>
<keyword evidence="7 17" id="KW-1133">Transmembrane helix</keyword>
<evidence type="ECO:0000256" key="3">
    <source>
        <dbReference type="ARBA" id="ARBA00022475"/>
    </source>
</evidence>
<reference evidence="19" key="1">
    <citation type="submission" date="2019-10" db="EMBL/GenBank/DDBJ databases">
        <authorList>
            <consortium name="DOE Joint Genome Institute"/>
            <person name="Kuo A."/>
            <person name="Miyauchi S."/>
            <person name="Kiss E."/>
            <person name="Drula E."/>
            <person name="Kohler A."/>
            <person name="Sanchez-Garcia M."/>
            <person name="Andreopoulos B."/>
            <person name="Barry K.W."/>
            <person name="Bonito G."/>
            <person name="Buee M."/>
            <person name="Carver A."/>
            <person name="Chen C."/>
            <person name="Cichocki N."/>
            <person name="Clum A."/>
            <person name="Culley D."/>
            <person name="Crous P.W."/>
            <person name="Fauchery L."/>
            <person name="Girlanda M."/>
            <person name="Hayes R."/>
            <person name="Keri Z."/>
            <person name="LaButti K."/>
            <person name="Lipzen A."/>
            <person name="Lombard V."/>
            <person name="Magnuson J."/>
            <person name="Maillard F."/>
            <person name="Morin E."/>
            <person name="Murat C."/>
            <person name="Nolan M."/>
            <person name="Ohm R."/>
            <person name="Pangilinan J."/>
            <person name="Pereira M."/>
            <person name="Perotto S."/>
            <person name="Peter M."/>
            <person name="Riley R."/>
            <person name="Sitrit Y."/>
            <person name="Stielow B."/>
            <person name="Szollosi G."/>
            <person name="Zifcakova L."/>
            <person name="Stursova M."/>
            <person name="Spatafora J.W."/>
            <person name="Tedersoo L."/>
            <person name="Vaario L.-M."/>
            <person name="Yamada A."/>
            <person name="Yan M."/>
            <person name="Wang P."/>
            <person name="Xu J."/>
            <person name="Bruns T."/>
            <person name="Baldrian P."/>
            <person name="Vilgalys R."/>
            <person name="Henrissat B."/>
            <person name="Grigoriev I.V."/>
            <person name="Hibbett D."/>
            <person name="Nagy L.G."/>
            <person name="Martin F.M."/>
        </authorList>
    </citation>
    <scope>NUCLEOTIDE SEQUENCE</scope>
    <source>
        <strain evidence="19">Prilba</strain>
    </source>
</reference>
<evidence type="ECO:0000256" key="9">
    <source>
        <dbReference type="ARBA" id="ARBA00023180"/>
    </source>
</evidence>
<evidence type="ECO:0000256" key="1">
    <source>
        <dbReference type="ARBA" id="ARBA00004401"/>
    </source>
</evidence>
<dbReference type="AlphaFoldDB" id="A0A9P5MTV7"/>
<dbReference type="GO" id="GO:0009251">
    <property type="term" value="P:glucan catabolic process"/>
    <property type="evidence" value="ECO:0007669"/>
    <property type="project" value="TreeGrafter"/>
</dbReference>
<feature type="compositionally biased region" description="Polar residues" evidence="16">
    <location>
        <begin position="132"/>
        <end position="155"/>
    </location>
</feature>
<dbReference type="Gene3D" id="3.20.20.80">
    <property type="entry name" value="Glycosidases"/>
    <property type="match status" value="1"/>
</dbReference>
<keyword evidence="5" id="KW-0378">Hydrolase</keyword>
<accession>A0A9P5MTV7</accession>
<dbReference type="PANTHER" id="PTHR31297:SF34">
    <property type="entry name" value="GLUCAN 1,3-BETA-GLUCOSIDASE 2"/>
    <property type="match status" value="1"/>
</dbReference>
<feature type="region of interest" description="Disordered" evidence="16">
    <location>
        <begin position="95"/>
        <end position="155"/>
    </location>
</feature>
<dbReference type="SUPFAM" id="SSF51445">
    <property type="entry name" value="(Trans)glycosidases"/>
    <property type="match status" value="1"/>
</dbReference>
<evidence type="ECO:0000256" key="6">
    <source>
        <dbReference type="ARBA" id="ARBA00022968"/>
    </source>
</evidence>
<gene>
    <name evidence="19" type="ORF">DFH94DRAFT_62877</name>
</gene>
<feature type="region of interest" description="Disordered" evidence="16">
    <location>
        <begin position="194"/>
        <end position="224"/>
    </location>
</feature>
<feature type="compositionally biased region" description="Basic and acidic residues" evidence="16">
    <location>
        <begin position="103"/>
        <end position="122"/>
    </location>
</feature>
<evidence type="ECO:0000256" key="2">
    <source>
        <dbReference type="ARBA" id="ARBA00005641"/>
    </source>
</evidence>
<name>A0A9P5MTV7_9AGAM</name>
<feature type="region of interest" description="Disordered" evidence="16">
    <location>
        <begin position="670"/>
        <end position="692"/>
    </location>
</feature>
<keyword evidence="11" id="KW-0961">Cell wall biogenesis/degradation</keyword>
<sequence>MSRPPSLGHGIAYDPVPNPQDPSDTPQSLYDPPSELPPTPAPHMDDLNPEEPSVNLVPPRFLGTLDGEGIRESLASYGSRAQSEAYSSLYALNPESLSARGSPRPESRDFGARYHDDPRTLSDDAFDGPSVPLSTLSSQPRFLSEKQATYPPNASKSRRNTIILSALGGLVLLIVAVILPVYFLAIKHTSNKAATSNQSHTTTAASPSGTKSPSSHNNIITGGDGSTVTLDNGTTFTYHNPFGGYWYADPNDPFNNAARSQSWVPALNESFQFGIDRIRGVNLGGWLVTEPFISPALYQKYPGTVDEWTLSLAMAQDTASGGISQLETHYETFITEQDFAQIAGAGLNFVRIPIPYWAIETWDGEAFLKQTAWKYFLKAIGWARKYGIRINLDLHSLPGSQNGWNHSGRLGTINVLNGPMGLANAERSLDYIRIIAEFISQPQYKDVVTVFGITNEPQASTVGLDSLSRYYFQAYNYVRLAGGTGAGNGPMISFHDGFSGTTEWAGFLPGADRIALDLHPYLCFSAQSSASMSTFITQPCTTWGGMMNDSMTAFGFTSAGEFSNAINDCGLFVNGVGLGARYDGTYTSGGPWPKVGDCTPWMDYTTWDQTLKTSTQQFALASMDALQNWFFWTWKIGPAQNGTIQAPFWSYQLGLENGWMPTDPRAANGACGNSNPWQPPLAPSQTGGSGAGQIANGVSASLAWPPTSISNAGAAVTLLPHYTHTGTIPTLSAATFSATKTIQAGDGWENPSDTLGLAVPIGTCTYPSPWMESGFTVPTPCGTQSTGLRRDVVVVEPNITPRPNHYAPNVER</sequence>
<organism evidence="19 20">
    <name type="scientific">Russula ochroleuca</name>
    <dbReference type="NCBI Taxonomy" id="152965"/>
    <lineage>
        <taxon>Eukaryota</taxon>
        <taxon>Fungi</taxon>
        <taxon>Dikarya</taxon>
        <taxon>Basidiomycota</taxon>
        <taxon>Agaricomycotina</taxon>
        <taxon>Agaricomycetes</taxon>
        <taxon>Russulales</taxon>
        <taxon>Russulaceae</taxon>
        <taxon>Russula</taxon>
    </lineage>
</organism>
<comment type="function">
    <text evidence="13">Glucosidase involved in the degradation of cellulosic biomass. Active on lichenan.</text>
</comment>
<evidence type="ECO:0000256" key="4">
    <source>
        <dbReference type="ARBA" id="ARBA00022692"/>
    </source>
</evidence>
<proteinExistence type="inferred from homology"/>
<dbReference type="FunFam" id="3.20.20.80:FF:000033">
    <property type="entry name" value="Glucan 1,3-beta-glucosidase A"/>
    <property type="match status" value="1"/>
</dbReference>
<feature type="transmembrane region" description="Helical" evidence="17">
    <location>
        <begin position="162"/>
        <end position="185"/>
    </location>
</feature>
<comment type="similarity">
    <text evidence="2">Belongs to the glycosyl hydrolase 5 (cellulase A) family.</text>
</comment>
<evidence type="ECO:0000256" key="5">
    <source>
        <dbReference type="ARBA" id="ARBA00022801"/>
    </source>
</evidence>
<dbReference type="InterPro" id="IPR050386">
    <property type="entry name" value="Glycosyl_hydrolase_5"/>
</dbReference>
<keyword evidence="8 17" id="KW-0472">Membrane</keyword>